<dbReference type="AlphaFoldDB" id="A0ABC8CKH2"/>
<accession>A0ABC8CKH2</accession>
<gene>
    <name evidence="1" type="ORF">A9D01_05630</name>
</gene>
<evidence type="ECO:0000313" key="1">
    <source>
        <dbReference type="EMBL" id="ATZ08323.1"/>
    </source>
</evidence>
<dbReference type="Proteomes" id="UP000231994">
    <property type="component" value="Chromosome"/>
</dbReference>
<sequence>MHLPKITISPNAFRVNGQELIVMHDPEPTINHIGSNIYGVTFTIPSDDIDLDADARYTDETEFEANNVNPLHTPAGTPFLAHVCGGLPQLVVRSHSDIDLEAWWLLNGTRWLRTDDCDVEIIAPLKADKISEISNRKEHNA</sequence>
<protein>
    <submittedName>
        <fullName evidence="1">Uncharacterized protein</fullName>
    </submittedName>
</protein>
<proteinExistence type="predicted"/>
<dbReference type="EMBL" id="CP024932">
    <property type="protein sequence ID" value="ATZ08323.1"/>
    <property type="molecule type" value="Genomic_DNA"/>
</dbReference>
<evidence type="ECO:0000313" key="2">
    <source>
        <dbReference type="Proteomes" id="UP000231994"/>
    </source>
</evidence>
<organism evidence="1 2">
    <name type="scientific">Corynebacterium striatum</name>
    <dbReference type="NCBI Taxonomy" id="43770"/>
    <lineage>
        <taxon>Bacteria</taxon>
        <taxon>Bacillati</taxon>
        <taxon>Actinomycetota</taxon>
        <taxon>Actinomycetes</taxon>
        <taxon>Mycobacteriales</taxon>
        <taxon>Corynebacteriaceae</taxon>
        <taxon>Corynebacterium</taxon>
    </lineage>
</organism>
<reference evidence="1 2" key="1">
    <citation type="submission" date="2017-11" db="EMBL/GenBank/DDBJ databases">
        <title>Whole genome sequencing of cultured pathogen.</title>
        <authorList>
            <person name="Hoffmann M."/>
            <person name="Sanchez M."/>
            <person name="Timme R."/>
            <person name="Nudel K."/>
            <person name="Bry L."/>
        </authorList>
    </citation>
    <scope>NUCLEOTIDE SEQUENCE [LARGE SCALE GENOMIC DNA]</scope>
    <source>
        <strain evidence="1 2">216</strain>
    </source>
</reference>
<dbReference type="RefSeq" id="WP_100618858.1">
    <property type="nucleotide sequence ID" value="NZ_CP024932.1"/>
</dbReference>
<name>A0ABC8CKH2_CORST</name>